<reference evidence="1 2" key="1">
    <citation type="journal article" date="2011" name="Appl. Environ. Microbiol.">
        <title>Novel Virulent and Broad-Host-Range Erwinia amylovora Bacteriophages Reveal a High Degree of Mosaicism and a Relationship to Enterobacteriaceae Phages.</title>
        <authorList>
            <person name="Born Y."/>
            <person name="Fieseler L."/>
            <person name="Marazzi J."/>
            <person name="Lurz R."/>
            <person name="Duffy B."/>
            <person name="Loessner M.J."/>
        </authorList>
    </citation>
    <scope>NUCLEOTIDE SEQUENCE [LARGE SCALE GENOMIC DNA]</scope>
</reference>
<dbReference type="GeneID" id="40082738"/>
<protein>
    <submittedName>
        <fullName evidence="1">Gp092</fullName>
    </submittedName>
</protein>
<dbReference type="OrthoDB" id="21422at10239"/>
<proteinExistence type="predicted"/>
<dbReference type="KEGG" id="vg:40082738"/>
<organism evidence="1 2">
    <name type="scientific">Erwinia phage vB_Eam-MM7</name>
    <dbReference type="NCBI Taxonomy" id="1051674"/>
    <lineage>
        <taxon>Viruses</taxon>
        <taxon>Duplodnaviria</taxon>
        <taxon>Heunggongvirae</taxon>
        <taxon>Uroviricota</taxon>
        <taxon>Caudoviricetes</taxon>
        <taxon>Andersonviridae</taxon>
        <taxon>Ounavirinae</taxon>
        <taxon>Kolesnikvirus</taxon>
        <taxon>Kolesnikvirus M7</taxon>
    </lineage>
</organism>
<name>G0YPS4_9CAUD</name>
<dbReference type="EMBL" id="HQ728263">
    <property type="protein sequence ID" value="AEJ81351.1"/>
    <property type="molecule type" value="Genomic_DNA"/>
</dbReference>
<sequence length="67" mass="7623">MRIDKDKAVLDDEGCVKSFTLLVGGKDFFCNCGCNCFHKPDRNDLSVYSCNGCHKTYKRVDQPRKVC</sequence>
<dbReference type="RefSeq" id="YP_009606760.1">
    <property type="nucleotide sequence ID" value="NC_041978.1"/>
</dbReference>
<keyword evidence="2" id="KW-1185">Reference proteome</keyword>
<evidence type="ECO:0000313" key="1">
    <source>
        <dbReference type="EMBL" id="AEJ81351.1"/>
    </source>
</evidence>
<evidence type="ECO:0000313" key="2">
    <source>
        <dbReference type="Proteomes" id="UP000008894"/>
    </source>
</evidence>
<accession>G0YPS4</accession>
<dbReference type="Proteomes" id="UP000008894">
    <property type="component" value="Segment"/>
</dbReference>